<evidence type="ECO:0000256" key="1">
    <source>
        <dbReference type="SAM" id="MobiDB-lite"/>
    </source>
</evidence>
<protein>
    <recommendedName>
        <fullName evidence="4">Zonadhesin</fullName>
    </recommendedName>
</protein>
<proteinExistence type="predicted"/>
<feature type="compositionally biased region" description="Polar residues" evidence="1">
    <location>
        <begin position="268"/>
        <end position="279"/>
    </location>
</feature>
<feature type="region of interest" description="Disordered" evidence="1">
    <location>
        <begin position="139"/>
        <end position="312"/>
    </location>
</feature>
<keyword evidence="2" id="KW-0732">Signal</keyword>
<feature type="compositionally biased region" description="Basic and acidic residues" evidence="1">
    <location>
        <begin position="283"/>
        <end position="305"/>
    </location>
</feature>
<feature type="compositionally biased region" description="Basic and acidic residues" evidence="1">
    <location>
        <begin position="249"/>
        <end position="267"/>
    </location>
</feature>
<feature type="chain" id="PRO_5008588157" description="Zonadhesin" evidence="2">
    <location>
        <begin position="20"/>
        <end position="405"/>
    </location>
</feature>
<dbReference type="EMBL" id="GEBQ01006421">
    <property type="protein sequence ID" value="JAT33556.1"/>
    <property type="molecule type" value="Transcribed_RNA"/>
</dbReference>
<organism evidence="3">
    <name type="scientific">Graphocephala atropunctata</name>
    <dbReference type="NCBI Taxonomy" id="36148"/>
    <lineage>
        <taxon>Eukaryota</taxon>
        <taxon>Metazoa</taxon>
        <taxon>Ecdysozoa</taxon>
        <taxon>Arthropoda</taxon>
        <taxon>Hexapoda</taxon>
        <taxon>Insecta</taxon>
        <taxon>Pterygota</taxon>
        <taxon>Neoptera</taxon>
        <taxon>Paraneoptera</taxon>
        <taxon>Hemiptera</taxon>
        <taxon>Auchenorrhyncha</taxon>
        <taxon>Membracoidea</taxon>
        <taxon>Cicadellidae</taxon>
        <taxon>Cicadellinae</taxon>
        <taxon>Cicadellini</taxon>
        <taxon>Graphocephala</taxon>
    </lineage>
</organism>
<feature type="signal peptide" evidence="2">
    <location>
        <begin position="1"/>
        <end position="19"/>
    </location>
</feature>
<evidence type="ECO:0000313" key="3">
    <source>
        <dbReference type="EMBL" id="JAT33556.1"/>
    </source>
</evidence>
<sequence>MAMVAAGLLLLSLLGTAVSAPVSTYDQRQQGELNIHAQLDNIVIVLIPTSNFNLLNLAGKTKYSGDKPGGVDKMDFLQIFQKPHKSDIDRYETVFASDQPQILDNTVKTEEAVPVVTSSQVIIDKDGQKEVEKEEEVVATVEEMKPESTEKTTDLPKSEATEDSPIKEHSTVSETMQESVLKVSVPEELKEAVKTTEKEASSHDSEKNPERIAVKSPEVTIFQEVVNSSGKKTENKLSDSAETVVPTPEKFEKNEEKVESAVEEKLVKSTSASSESDNPTIKDLIKPVAEKEEKQALDLPKKTEDVPASTIRKSPEPVRLVEGVRKEKVIRYKPETKWAPELVDLMGPTRAKPKDLEEKRFASLCSPGAWDSELKTCIMPGETRSRTELARFLEAMRFGIAIPAK</sequence>
<name>A0A1B6MCA4_9HEMI</name>
<feature type="compositionally biased region" description="Basic and acidic residues" evidence="1">
    <location>
        <begin position="185"/>
        <end position="213"/>
    </location>
</feature>
<evidence type="ECO:0008006" key="4">
    <source>
        <dbReference type="Google" id="ProtNLM"/>
    </source>
</evidence>
<reference evidence="3" key="1">
    <citation type="submission" date="2015-11" db="EMBL/GenBank/DDBJ databases">
        <title>De novo transcriptome assembly of four potential Pierce s Disease insect vectors from Arizona vineyards.</title>
        <authorList>
            <person name="Tassone E.E."/>
        </authorList>
    </citation>
    <scope>NUCLEOTIDE SEQUENCE</scope>
</reference>
<evidence type="ECO:0000256" key="2">
    <source>
        <dbReference type="SAM" id="SignalP"/>
    </source>
</evidence>
<dbReference type="AlphaFoldDB" id="A0A1B6MCA4"/>
<accession>A0A1B6MCA4</accession>
<feature type="compositionally biased region" description="Basic and acidic residues" evidence="1">
    <location>
        <begin position="142"/>
        <end position="171"/>
    </location>
</feature>
<gene>
    <name evidence="3" type="ORF">g.15704</name>
</gene>